<dbReference type="EMBL" id="CAJNOT010013663">
    <property type="protein sequence ID" value="CAF1541610.1"/>
    <property type="molecule type" value="Genomic_DNA"/>
</dbReference>
<gene>
    <name evidence="1" type="ORF">ZHD862_LOCUS39095</name>
</gene>
<feature type="non-terminal residue" evidence="1">
    <location>
        <position position="1"/>
    </location>
</feature>
<dbReference type="Proteomes" id="UP000663864">
    <property type="component" value="Unassembled WGS sequence"/>
</dbReference>
<evidence type="ECO:0000313" key="2">
    <source>
        <dbReference type="Proteomes" id="UP000663864"/>
    </source>
</evidence>
<evidence type="ECO:0000313" key="1">
    <source>
        <dbReference type="EMBL" id="CAF1541610.1"/>
    </source>
</evidence>
<reference evidence="1" key="1">
    <citation type="submission" date="2021-02" db="EMBL/GenBank/DDBJ databases">
        <authorList>
            <person name="Nowell W R."/>
        </authorList>
    </citation>
    <scope>NUCLEOTIDE SEQUENCE</scope>
</reference>
<organism evidence="1 2">
    <name type="scientific">Rotaria sordida</name>
    <dbReference type="NCBI Taxonomy" id="392033"/>
    <lineage>
        <taxon>Eukaryota</taxon>
        <taxon>Metazoa</taxon>
        <taxon>Spiralia</taxon>
        <taxon>Gnathifera</taxon>
        <taxon>Rotifera</taxon>
        <taxon>Eurotatoria</taxon>
        <taxon>Bdelloidea</taxon>
        <taxon>Philodinida</taxon>
        <taxon>Philodinidae</taxon>
        <taxon>Rotaria</taxon>
    </lineage>
</organism>
<comment type="caution">
    <text evidence="1">The sequence shown here is derived from an EMBL/GenBank/DDBJ whole genome shotgun (WGS) entry which is preliminary data.</text>
</comment>
<accession>A0A815W5L3</accession>
<proteinExistence type="predicted"/>
<name>A0A815W5L3_9BILA</name>
<sequence>SRFKNTRLILGKILNRTLQSILIHKKHRRQILTRMQPTTEAAQKTAMERCRH</sequence>
<dbReference type="AlphaFoldDB" id="A0A815W5L3"/>
<protein>
    <submittedName>
        <fullName evidence="1">Uncharacterized protein</fullName>
    </submittedName>
</protein>